<dbReference type="PROSITE" id="PS00211">
    <property type="entry name" value="ABC_TRANSPORTER_1"/>
    <property type="match status" value="1"/>
</dbReference>
<evidence type="ECO:0000256" key="1">
    <source>
        <dbReference type="ARBA" id="ARBA00005417"/>
    </source>
</evidence>
<keyword evidence="5" id="KW-0547">Nucleotide-binding</keyword>
<dbReference type="Proteomes" id="UP000185598">
    <property type="component" value="Unassembled WGS sequence"/>
</dbReference>
<keyword evidence="6 11" id="KW-0067">ATP-binding</keyword>
<dbReference type="SUPFAM" id="SSF52540">
    <property type="entry name" value="P-loop containing nucleoside triphosphate hydrolases"/>
    <property type="match status" value="1"/>
</dbReference>
<dbReference type="NCBIfam" id="TIGR01277">
    <property type="entry name" value="thiQ"/>
    <property type="match status" value="1"/>
</dbReference>
<evidence type="ECO:0000313" key="13">
    <source>
        <dbReference type="Proteomes" id="UP000544107"/>
    </source>
</evidence>
<comment type="caution">
    <text evidence="11">The sequence shown here is derived from an EMBL/GenBank/DDBJ whole genome shotgun (WGS) entry which is preliminary data.</text>
</comment>
<dbReference type="SMART" id="SM00382">
    <property type="entry name" value="AAA"/>
    <property type="match status" value="1"/>
</dbReference>
<dbReference type="InterPro" id="IPR050093">
    <property type="entry name" value="ABC_SmlMolc_Importer"/>
</dbReference>
<dbReference type="InterPro" id="IPR003593">
    <property type="entry name" value="AAA+_ATPase"/>
</dbReference>
<dbReference type="InterPro" id="IPR017871">
    <property type="entry name" value="ABC_transporter-like_CS"/>
</dbReference>
<reference evidence="11 12" key="1">
    <citation type="submission" date="2016-09" db="EMBL/GenBank/DDBJ databases">
        <title>Rhizobium oryziradicis sp. nov., isolated from the root of rice.</title>
        <authorList>
            <person name="Zhao J."/>
            <person name="Zhang X."/>
        </authorList>
    </citation>
    <scope>NUCLEOTIDE SEQUENCE [LARGE SCALE GENOMIC DNA]</scope>
    <source>
        <strain evidence="11 12">14971</strain>
    </source>
</reference>
<keyword evidence="4" id="KW-0997">Cell inner membrane</keyword>
<dbReference type="EMBL" id="JACIED010000004">
    <property type="protein sequence ID" value="MBB4009097.1"/>
    <property type="molecule type" value="Genomic_DNA"/>
</dbReference>
<dbReference type="PANTHER" id="PTHR42781">
    <property type="entry name" value="SPERMIDINE/PUTRESCINE IMPORT ATP-BINDING PROTEIN POTA"/>
    <property type="match status" value="1"/>
</dbReference>
<dbReference type="GO" id="GO:0042626">
    <property type="term" value="F:ATPase-coupled transmembrane transporter activity"/>
    <property type="evidence" value="ECO:0007669"/>
    <property type="project" value="InterPro"/>
</dbReference>
<dbReference type="PANTHER" id="PTHR42781:SF1">
    <property type="entry name" value="THIAMINE IMPORT ATP-BINDING PROTEIN THIQ"/>
    <property type="match status" value="1"/>
</dbReference>
<keyword evidence="2" id="KW-0813">Transport</keyword>
<dbReference type="OrthoDB" id="9802264at2"/>
<organism evidence="11 12">
    <name type="scientific">Allorhizobium taibaishanense</name>
    <dbReference type="NCBI Taxonomy" id="887144"/>
    <lineage>
        <taxon>Bacteria</taxon>
        <taxon>Pseudomonadati</taxon>
        <taxon>Pseudomonadota</taxon>
        <taxon>Alphaproteobacteria</taxon>
        <taxon>Hyphomicrobiales</taxon>
        <taxon>Rhizobiaceae</taxon>
        <taxon>Rhizobium/Agrobacterium group</taxon>
        <taxon>Allorhizobium</taxon>
    </lineage>
</organism>
<name>A0A1Q9A2C6_9HYPH</name>
<evidence type="ECO:0000256" key="5">
    <source>
        <dbReference type="ARBA" id="ARBA00022741"/>
    </source>
</evidence>
<keyword evidence="8" id="KW-0472">Membrane</keyword>
<dbReference type="STRING" id="887144.BJF91_01260"/>
<dbReference type="PROSITE" id="PS50893">
    <property type="entry name" value="ABC_TRANSPORTER_2"/>
    <property type="match status" value="1"/>
</dbReference>
<evidence type="ECO:0000313" key="10">
    <source>
        <dbReference type="EMBL" id="MBB4009097.1"/>
    </source>
</evidence>
<evidence type="ECO:0000313" key="12">
    <source>
        <dbReference type="Proteomes" id="UP000185598"/>
    </source>
</evidence>
<evidence type="ECO:0000256" key="8">
    <source>
        <dbReference type="ARBA" id="ARBA00023136"/>
    </source>
</evidence>
<dbReference type="GO" id="GO:0005524">
    <property type="term" value="F:ATP binding"/>
    <property type="evidence" value="ECO:0007669"/>
    <property type="project" value="UniProtKB-KW"/>
</dbReference>
<keyword evidence="3" id="KW-1003">Cell membrane</keyword>
<comment type="similarity">
    <text evidence="1">Belongs to the ABC transporter superfamily.</text>
</comment>
<sequence>MRDSDKTDAIIALDDVTLRLGGQDFAFDLSVTPGKMTAIAGMSGSGKSTLLNLIAGFEQPETGRIRICGKDVTGLPPAARPVSLVFQDHNLFAHLDLATNIGLGIDPSLRLTAEDKQAVSQALQRVGLAGFEKRKPSTLSGGERQRAAFARALVRRKPILLLDEPFAALDPGLRASMADLLIELQRETRQSVLIVTHDPQDVQRLAEDVLFLDQGKILMHCNTKRFLSGEGPAAIATFLGPYHRRD</sequence>
<dbReference type="EMBL" id="MKIN01000023">
    <property type="protein sequence ID" value="OLP48605.1"/>
    <property type="molecule type" value="Genomic_DNA"/>
</dbReference>
<protein>
    <submittedName>
        <fullName evidence="11">Thiamine ABC transporter, ATP-binding protein</fullName>
    </submittedName>
    <submittedName>
        <fullName evidence="10">Thiamine transport system ATP-binding protein</fullName>
    </submittedName>
</protein>
<dbReference type="InterPro" id="IPR005968">
    <property type="entry name" value="Thiamine_ABC_ThiQ"/>
</dbReference>
<keyword evidence="7" id="KW-1278">Translocase</keyword>
<evidence type="ECO:0000256" key="3">
    <source>
        <dbReference type="ARBA" id="ARBA00022475"/>
    </source>
</evidence>
<dbReference type="Pfam" id="PF00005">
    <property type="entry name" value="ABC_tran"/>
    <property type="match status" value="1"/>
</dbReference>
<dbReference type="GO" id="GO:0016020">
    <property type="term" value="C:membrane"/>
    <property type="evidence" value="ECO:0007669"/>
    <property type="project" value="InterPro"/>
</dbReference>
<feature type="domain" description="ABC transporter" evidence="9">
    <location>
        <begin position="1"/>
        <end position="239"/>
    </location>
</feature>
<dbReference type="GO" id="GO:0071934">
    <property type="term" value="P:thiamine transmembrane transport"/>
    <property type="evidence" value="ECO:0007669"/>
    <property type="project" value="InterPro"/>
</dbReference>
<proteinExistence type="inferred from homology"/>
<dbReference type="Proteomes" id="UP000544107">
    <property type="component" value="Unassembled WGS sequence"/>
</dbReference>
<reference evidence="10 13" key="2">
    <citation type="submission" date="2020-08" db="EMBL/GenBank/DDBJ databases">
        <title>Genomic Encyclopedia of Type Strains, Phase IV (KMG-IV): sequencing the most valuable type-strain genomes for metagenomic binning, comparative biology and taxonomic classification.</title>
        <authorList>
            <person name="Goeker M."/>
        </authorList>
    </citation>
    <scope>NUCLEOTIDE SEQUENCE [LARGE SCALE GENOMIC DNA]</scope>
    <source>
        <strain evidence="10 13">DSM 100021</strain>
    </source>
</reference>
<dbReference type="RefSeq" id="WP_075615919.1">
    <property type="nucleotide sequence ID" value="NZ_JACIED010000004.1"/>
</dbReference>
<evidence type="ECO:0000313" key="11">
    <source>
        <dbReference type="EMBL" id="OLP48605.1"/>
    </source>
</evidence>
<evidence type="ECO:0000256" key="2">
    <source>
        <dbReference type="ARBA" id="ARBA00022448"/>
    </source>
</evidence>
<accession>A0A1Q9A2C6</accession>
<gene>
    <name evidence="11" type="ORF">BJF91_01260</name>
    <name evidence="10" type="ORF">GGQ71_003379</name>
</gene>
<dbReference type="Gene3D" id="3.40.50.300">
    <property type="entry name" value="P-loop containing nucleotide triphosphate hydrolases"/>
    <property type="match status" value="1"/>
</dbReference>
<evidence type="ECO:0000259" key="9">
    <source>
        <dbReference type="PROSITE" id="PS50893"/>
    </source>
</evidence>
<evidence type="ECO:0000256" key="4">
    <source>
        <dbReference type="ARBA" id="ARBA00022519"/>
    </source>
</evidence>
<dbReference type="InterPro" id="IPR003439">
    <property type="entry name" value="ABC_transporter-like_ATP-bd"/>
</dbReference>
<dbReference type="GO" id="GO:0016887">
    <property type="term" value="F:ATP hydrolysis activity"/>
    <property type="evidence" value="ECO:0007669"/>
    <property type="project" value="InterPro"/>
</dbReference>
<dbReference type="AlphaFoldDB" id="A0A1Q9A2C6"/>
<evidence type="ECO:0000256" key="6">
    <source>
        <dbReference type="ARBA" id="ARBA00022840"/>
    </source>
</evidence>
<evidence type="ECO:0000256" key="7">
    <source>
        <dbReference type="ARBA" id="ARBA00022967"/>
    </source>
</evidence>
<dbReference type="InterPro" id="IPR027417">
    <property type="entry name" value="P-loop_NTPase"/>
</dbReference>
<keyword evidence="12" id="KW-1185">Reference proteome</keyword>